<dbReference type="FunFam" id="1.25.40.420:FF:000001">
    <property type="entry name" value="Kelch-like family member 12"/>
    <property type="match status" value="1"/>
</dbReference>
<keyword evidence="3" id="KW-0677">Repeat</keyword>
<dbReference type="Pfam" id="PF07707">
    <property type="entry name" value="BACK"/>
    <property type="match status" value="1"/>
</dbReference>
<dbReference type="Proteomes" id="UP000593567">
    <property type="component" value="Unassembled WGS sequence"/>
</dbReference>
<evidence type="ECO:0000313" key="6">
    <source>
        <dbReference type="EMBL" id="KAF6039720.1"/>
    </source>
</evidence>
<dbReference type="SUPFAM" id="SSF54695">
    <property type="entry name" value="POZ domain"/>
    <property type="match status" value="1"/>
</dbReference>
<feature type="domain" description="BTB" evidence="5">
    <location>
        <begin position="46"/>
        <end position="113"/>
    </location>
</feature>
<comment type="pathway">
    <text evidence="1">Protein modification; protein ubiquitination.</text>
</comment>
<keyword evidence="7" id="KW-1185">Reference proteome</keyword>
<dbReference type="PANTHER" id="PTHR24412">
    <property type="entry name" value="KELCH PROTEIN"/>
    <property type="match status" value="1"/>
</dbReference>
<evidence type="ECO:0000256" key="3">
    <source>
        <dbReference type="ARBA" id="ARBA00022737"/>
    </source>
</evidence>
<dbReference type="InterPro" id="IPR011333">
    <property type="entry name" value="SKP1/BTB/POZ_sf"/>
</dbReference>
<protein>
    <recommendedName>
        <fullName evidence="5">BTB domain-containing protein</fullName>
    </recommendedName>
</protein>
<dbReference type="Gene3D" id="2.120.10.80">
    <property type="entry name" value="Kelch-type beta propeller"/>
    <property type="match status" value="1"/>
</dbReference>
<evidence type="ECO:0000313" key="7">
    <source>
        <dbReference type="Proteomes" id="UP000593567"/>
    </source>
</evidence>
<comment type="caution">
    <text evidence="6">The sequence shown here is derived from an EMBL/GenBank/DDBJ whole genome shotgun (WGS) entry which is preliminary data.</text>
</comment>
<accession>A0A7J7KNF5</accession>
<keyword evidence="4" id="KW-0833">Ubl conjugation pathway</keyword>
<dbReference type="SMART" id="SM00875">
    <property type="entry name" value="BACK"/>
    <property type="match status" value="1"/>
</dbReference>
<evidence type="ECO:0000256" key="1">
    <source>
        <dbReference type="ARBA" id="ARBA00004906"/>
    </source>
</evidence>
<dbReference type="SMART" id="SM00225">
    <property type="entry name" value="BTB"/>
    <property type="match status" value="1"/>
</dbReference>
<dbReference type="InterPro" id="IPR011705">
    <property type="entry name" value="BACK"/>
</dbReference>
<dbReference type="Pfam" id="PF00651">
    <property type="entry name" value="BTB"/>
    <property type="match status" value="1"/>
</dbReference>
<dbReference type="SUPFAM" id="SSF117281">
    <property type="entry name" value="Kelch motif"/>
    <property type="match status" value="1"/>
</dbReference>
<organism evidence="6 7">
    <name type="scientific">Bugula neritina</name>
    <name type="common">Brown bryozoan</name>
    <name type="synonym">Sertularia neritina</name>
    <dbReference type="NCBI Taxonomy" id="10212"/>
    <lineage>
        <taxon>Eukaryota</taxon>
        <taxon>Metazoa</taxon>
        <taxon>Spiralia</taxon>
        <taxon>Lophotrochozoa</taxon>
        <taxon>Bryozoa</taxon>
        <taxon>Gymnolaemata</taxon>
        <taxon>Cheilostomatida</taxon>
        <taxon>Flustrina</taxon>
        <taxon>Buguloidea</taxon>
        <taxon>Bugulidae</taxon>
        <taxon>Bugula</taxon>
    </lineage>
</organism>
<dbReference type="Gene3D" id="3.30.710.10">
    <property type="entry name" value="Potassium Channel Kv1.1, Chain A"/>
    <property type="match status" value="1"/>
</dbReference>
<evidence type="ECO:0000259" key="5">
    <source>
        <dbReference type="PROSITE" id="PS50097"/>
    </source>
</evidence>
<reference evidence="6" key="1">
    <citation type="submission" date="2020-06" db="EMBL/GenBank/DDBJ databases">
        <title>Draft genome of Bugula neritina, a colonial animal packing powerful symbionts and potential medicines.</title>
        <authorList>
            <person name="Rayko M."/>
        </authorList>
    </citation>
    <scope>NUCLEOTIDE SEQUENCE [LARGE SCALE GENOMIC DNA]</scope>
    <source>
        <strain evidence="6">Kwan_BN1</strain>
    </source>
</reference>
<dbReference type="PANTHER" id="PTHR24412:SF451">
    <property type="entry name" value="KELCH-LIKE PROTEIN 20"/>
    <property type="match status" value="1"/>
</dbReference>
<dbReference type="Pfam" id="PF24681">
    <property type="entry name" value="Kelch_KLHDC2_KLHL20_DRC7"/>
    <property type="match status" value="1"/>
</dbReference>
<dbReference type="InterPro" id="IPR015915">
    <property type="entry name" value="Kelch-typ_b-propeller"/>
</dbReference>
<dbReference type="InterPro" id="IPR000210">
    <property type="entry name" value="BTB/POZ_dom"/>
</dbReference>
<sequence>MNPPLAHPPSYEWPLYPIKSKLLINKDLSLQILTQLNECRLRQQFTDVILTVDQEELHCHRCVLAASSPYFQATFSNEFQEAINAHVTLHDISPWVMKKILDYIYTGTLEINLDMALDYLKTGHMLQYPAIVEACCELLSQHLHPSNCLGVKELASLYQCKELESAAYSYVLEHFTSVIDKSEELAELSLDSLVKYLSADNIDISSEVILWKAIREWVCFDIESRRRCLYDLLLCMRLKQLSPKELKVVASDSLVREEPKCAELVESVGCKQGERLLISQSESLHLSDDKFSSSENMKLQACQRGARPSTLPRDVIVLFGGPSHYQLTNMVAYDPKKYKWINHLPSPPESSIRSSIASYKDMIFITGGIVNNRLSDALWVFCCKEKKWVQRTSLCEPRAQHSSVAMDGVLYLSGGVRLNEEQNLVSMTEIHAYDIASDTWRVVGCNNVPKLESTLLGFNNILYELGGQTNGAYTSTMQTYRVTNDGLVNDTGEHYVLPCDSEPGPLRAALDDKDHIIVLWERTGRLFSLNTHDRRFYQVNHSLTSLSGCLTAFNRHAYILGGSENGKPVGRVLDISTHTYSSITLPLELTVHKCIHVKM</sequence>
<dbReference type="SMART" id="SM00612">
    <property type="entry name" value="Kelch"/>
    <property type="match status" value="1"/>
</dbReference>
<dbReference type="InterPro" id="IPR006652">
    <property type="entry name" value="Kelch_1"/>
</dbReference>
<evidence type="ECO:0000256" key="4">
    <source>
        <dbReference type="ARBA" id="ARBA00022786"/>
    </source>
</evidence>
<gene>
    <name evidence="6" type="ORF">EB796_001976</name>
</gene>
<proteinExistence type="predicted"/>
<dbReference type="EMBL" id="VXIV02000217">
    <property type="protein sequence ID" value="KAF6039720.1"/>
    <property type="molecule type" value="Genomic_DNA"/>
</dbReference>
<name>A0A7J7KNF5_BUGNE</name>
<dbReference type="Gene3D" id="1.25.40.420">
    <property type="match status" value="1"/>
</dbReference>
<dbReference type="AlphaFoldDB" id="A0A7J7KNF5"/>
<keyword evidence="2" id="KW-0880">Kelch repeat</keyword>
<evidence type="ECO:0000256" key="2">
    <source>
        <dbReference type="ARBA" id="ARBA00022441"/>
    </source>
</evidence>
<dbReference type="PROSITE" id="PS50097">
    <property type="entry name" value="BTB"/>
    <property type="match status" value="1"/>
</dbReference>
<dbReference type="OrthoDB" id="6418787at2759"/>